<name>A0A4P6K506_KTERU</name>
<feature type="transmembrane region" description="Helical" evidence="7">
    <location>
        <begin position="30"/>
        <end position="49"/>
    </location>
</feature>
<evidence type="ECO:0000259" key="8">
    <source>
        <dbReference type="PROSITE" id="PS50850"/>
    </source>
</evidence>
<evidence type="ECO:0000256" key="4">
    <source>
        <dbReference type="ARBA" id="ARBA00022692"/>
    </source>
</evidence>
<dbReference type="Gene3D" id="1.20.1250.20">
    <property type="entry name" value="MFS general substrate transporter like domains"/>
    <property type="match status" value="1"/>
</dbReference>
<reference evidence="9 10" key="1">
    <citation type="submission" date="2019-01" db="EMBL/GenBank/DDBJ databases">
        <title>Ktedonosporobacter rubrisoli SCAWS-G2.</title>
        <authorList>
            <person name="Huang Y."/>
            <person name="Yan B."/>
        </authorList>
    </citation>
    <scope>NUCLEOTIDE SEQUENCE [LARGE SCALE GENOMIC DNA]</scope>
    <source>
        <strain evidence="9 10">SCAWS-G2</strain>
    </source>
</reference>
<feature type="transmembrane region" description="Helical" evidence="7">
    <location>
        <begin position="454"/>
        <end position="471"/>
    </location>
</feature>
<proteinExistence type="predicted"/>
<keyword evidence="5 7" id="KW-1133">Transmembrane helix</keyword>
<feature type="transmembrane region" description="Helical" evidence="7">
    <location>
        <begin position="286"/>
        <end position="308"/>
    </location>
</feature>
<accession>A0A4P6K506</accession>
<dbReference type="InterPro" id="IPR036259">
    <property type="entry name" value="MFS_trans_sf"/>
</dbReference>
<gene>
    <name evidence="9" type="ORF">EPA93_11060</name>
</gene>
<evidence type="ECO:0000256" key="5">
    <source>
        <dbReference type="ARBA" id="ARBA00022989"/>
    </source>
</evidence>
<organism evidence="9 10">
    <name type="scientific">Ktedonosporobacter rubrisoli</name>
    <dbReference type="NCBI Taxonomy" id="2509675"/>
    <lineage>
        <taxon>Bacteria</taxon>
        <taxon>Bacillati</taxon>
        <taxon>Chloroflexota</taxon>
        <taxon>Ktedonobacteria</taxon>
        <taxon>Ktedonobacterales</taxon>
        <taxon>Ktedonosporobacteraceae</taxon>
        <taxon>Ktedonosporobacter</taxon>
    </lineage>
</organism>
<keyword evidence="10" id="KW-1185">Reference proteome</keyword>
<keyword evidence="3" id="KW-1003">Cell membrane</keyword>
<dbReference type="CDD" id="cd17502">
    <property type="entry name" value="MFS_Azr1_MDR_like"/>
    <property type="match status" value="1"/>
</dbReference>
<dbReference type="Pfam" id="PF07690">
    <property type="entry name" value="MFS_1"/>
    <property type="match status" value="1"/>
</dbReference>
<sequence>MLTMALSAMDSSIVATVVPSIVRDLSGFSLFPWVFSIYMLTSTVANPIYGKLADLYGRKPLLIIGTIIFLVGSMLCGLSWSMVSLIVFRGIQGIGAGSIQTLSSTVVGDIYTIEERGRIQGWLSSVWGISAIIGPALGGLFAQYASWRWIFYINIPIGILALLMISLRLNEKVERRRQRIDVLGALLLVLGTGLLIFGLLEGGVSWDWISVPSLVVFVIALLMLVAFGWWENRVENPIVPLWVFSRRILSGANLAAGIAGVLTLGLTTFLPTFAQGVLGFSPTLSGLVLATMSIGWPLASSFSARLYLRIGFRDTALIGMAFCLISGIYFVFLPEKASALIVALGSFIMGIGLGLSTTATLVGVQSVVEWNRRGVVTASNMFTRSLGSTLGTAVFGSISNSVLAAWILHAPGQIKSQIPPTINDVTDILGPASHFSAQVIAYVRDGLNFATHNIFWGMVVAAILGLLLLLITPRHFKKLHFAEDDVQTQADVSI</sequence>
<dbReference type="Proteomes" id="UP000290365">
    <property type="component" value="Chromosome"/>
</dbReference>
<keyword evidence="6 7" id="KW-0472">Membrane</keyword>
<dbReference type="PANTHER" id="PTHR23501:SF191">
    <property type="entry name" value="VACUOLAR BASIC AMINO ACID TRANSPORTER 4"/>
    <property type="match status" value="1"/>
</dbReference>
<feature type="transmembrane region" description="Helical" evidence="7">
    <location>
        <begin position="339"/>
        <end position="364"/>
    </location>
</feature>
<feature type="domain" description="Major facilitator superfamily (MFS) profile" evidence="8">
    <location>
        <begin position="1"/>
        <end position="477"/>
    </location>
</feature>
<feature type="transmembrane region" description="Helical" evidence="7">
    <location>
        <begin position="125"/>
        <end position="144"/>
    </location>
</feature>
<dbReference type="InterPro" id="IPR011701">
    <property type="entry name" value="MFS"/>
</dbReference>
<feature type="transmembrane region" description="Helical" evidence="7">
    <location>
        <begin position="206"/>
        <end position="230"/>
    </location>
</feature>
<dbReference type="SUPFAM" id="SSF103473">
    <property type="entry name" value="MFS general substrate transporter"/>
    <property type="match status" value="1"/>
</dbReference>
<dbReference type="FunFam" id="1.20.1720.10:FF:000004">
    <property type="entry name" value="EmrB/QacA family drug resistance transporter"/>
    <property type="match status" value="1"/>
</dbReference>
<dbReference type="InterPro" id="IPR001958">
    <property type="entry name" value="Tet-R_TetA/multi-R_MdtG-like"/>
</dbReference>
<protein>
    <submittedName>
        <fullName evidence="9">MFS transporter</fullName>
    </submittedName>
</protein>
<feature type="transmembrane region" description="Helical" evidence="7">
    <location>
        <begin position="251"/>
        <end position="274"/>
    </location>
</feature>
<feature type="transmembrane region" description="Helical" evidence="7">
    <location>
        <begin position="315"/>
        <end position="333"/>
    </location>
</feature>
<keyword evidence="2" id="KW-0813">Transport</keyword>
<dbReference type="OrthoDB" id="146256at2"/>
<dbReference type="GO" id="GO:0005886">
    <property type="term" value="C:plasma membrane"/>
    <property type="evidence" value="ECO:0007669"/>
    <property type="project" value="UniProtKB-SubCell"/>
</dbReference>
<feature type="transmembrane region" description="Helical" evidence="7">
    <location>
        <begin position="385"/>
        <end position="408"/>
    </location>
</feature>
<evidence type="ECO:0000256" key="6">
    <source>
        <dbReference type="ARBA" id="ARBA00023136"/>
    </source>
</evidence>
<evidence type="ECO:0000256" key="7">
    <source>
        <dbReference type="SAM" id="Phobius"/>
    </source>
</evidence>
<feature type="transmembrane region" description="Helical" evidence="7">
    <location>
        <begin position="150"/>
        <end position="170"/>
    </location>
</feature>
<feature type="transmembrane region" description="Helical" evidence="7">
    <location>
        <begin position="182"/>
        <end position="200"/>
    </location>
</feature>
<dbReference type="PRINTS" id="PR01035">
    <property type="entry name" value="TCRTETA"/>
</dbReference>
<evidence type="ECO:0000313" key="10">
    <source>
        <dbReference type="Proteomes" id="UP000290365"/>
    </source>
</evidence>
<dbReference type="PANTHER" id="PTHR23501">
    <property type="entry name" value="MAJOR FACILITATOR SUPERFAMILY"/>
    <property type="match status" value="1"/>
</dbReference>
<dbReference type="GO" id="GO:0022857">
    <property type="term" value="F:transmembrane transporter activity"/>
    <property type="evidence" value="ECO:0007669"/>
    <property type="project" value="InterPro"/>
</dbReference>
<dbReference type="PROSITE" id="PS50850">
    <property type="entry name" value="MFS"/>
    <property type="match status" value="1"/>
</dbReference>
<dbReference type="AlphaFoldDB" id="A0A4P6K506"/>
<comment type="subcellular location">
    <subcellularLocation>
        <location evidence="1">Cell membrane</location>
        <topology evidence="1">Multi-pass membrane protein</topology>
    </subcellularLocation>
</comment>
<dbReference type="KEGG" id="kbs:EPA93_11060"/>
<dbReference type="EMBL" id="CP035758">
    <property type="protein sequence ID" value="QBD83438.1"/>
    <property type="molecule type" value="Genomic_DNA"/>
</dbReference>
<evidence type="ECO:0000256" key="1">
    <source>
        <dbReference type="ARBA" id="ARBA00004651"/>
    </source>
</evidence>
<feature type="transmembrane region" description="Helical" evidence="7">
    <location>
        <begin position="94"/>
        <end position="113"/>
    </location>
</feature>
<evidence type="ECO:0000256" key="3">
    <source>
        <dbReference type="ARBA" id="ARBA00022475"/>
    </source>
</evidence>
<evidence type="ECO:0000313" key="9">
    <source>
        <dbReference type="EMBL" id="QBD83438.1"/>
    </source>
</evidence>
<evidence type="ECO:0000256" key="2">
    <source>
        <dbReference type="ARBA" id="ARBA00022448"/>
    </source>
</evidence>
<dbReference type="Gene3D" id="1.20.1720.10">
    <property type="entry name" value="Multidrug resistance protein D"/>
    <property type="match status" value="1"/>
</dbReference>
<dbReference type="InterPro" id="IPR020846">
    <property type="entry name" value="MFS_dom"/>
</dbReference>
<keyword evidence="4 7" id="KW-0812">Transmembrane</keyword>
<feature type="transmembrane region" description="Helical" evidence="7">
    <location>
        <begin position="61"/>
        <end position="88"/>
    </location>
</feature>